<feature type="transmembrane region" description="Helical" evidence="1">
    <location>
        <begin position="201"/>
        <end position="220"/>
    </location>
</feature>
<dbReference type="RefSeq" id="WP_162329943.1">
    <property type="nucleotide sequence ID" value="NZ_CP048113.1"/>
</dbReference>
<evidence type="ECO:0000313" key="3">
    <source>
        <dbReference type="Proteomes" id="UP000476411"/>
    </source>
</evidence>
<dbReference type="AlphaFoldDB" id="A0A6B9Z7M1"/>
<feature type="transmembrane region" description="Helical" evidence="1">
    <location>
        <begin position="421"/>
        <end position="442"/>
    </location>
</feature>
<dbReference type="Proteomes" id="UP000476411">
    <property type="component" value="Chromosome"/>
</dbReference>
<accession>A0A6B9Z7M1</accession>
<feature type="transmembrane region" description="Helical" evidence="1">
    <location>
        <begin position="58"/>
        <end position="75"/>
    </location>
</feature>
<keyword evidence="1" id="KW-0812">Transmembrane</keyword>
<evidence type="ECO:0000256" key="1">
    <source>
        <dbReference type="SAM" id="Phobius"/>
    </source>
</evidence>
<evidence type="ECO:0000313" key="2">
    <source>
        <dbReference type="EMBL" id="QHS58238.1"/>
    </source>
</evidence>
<dbReference type="KEGG" id="chih:GWR21_01100"/>
<keyword evidence="1" id="KW-1133">Transmembrane helix</keyword>
<keyword evidence="1" id="KW-0472">Membrane</keyword>
<feature type="transmembrane region" description="Helical" evidence="1">
    <location>
        <begin position="226"/>
        <end position="241"/>
    </location>
</feature>
<sequence>MKNFFWPILILLLYILQAYDKMIGEEFDINFYLFGVIIFYSAYKAFNDPYIYSLNMFFWIFNLIFLGYTASFQYLTNDFPWGGSMPKEVVFETNIYIIIGLSLYDLVYSLYKPRIKINSLFAINYPKFNFAVIGTIIFAAVWLYTYFTTGIQFTRFDLVAQSKAADVSQDQGLLVGIISRSLLAFYCILCVHFMRQQKISPVWGLLVLGLTILICFPTTISRNYAGILYLGIILNYFRTFKWQKLIPLSFITIFILFFPILTHARYDYFTLDFVLKNYTTLTATAYKSGDFDAYSMFCRSVNYVEQHDLTYGRQLMGALLFFVPRSMWPAKPFGSGYFVGDSHGLGFLNVSCPFMAEGFINFGLIGTLLFILLLALLSRYMDQFYWTNISRGNLHNFWIVLYPSLIGSFIFVLRGDLLSSMAYTTGLLASALVFHCILKFMLKGT</sequence>
<protein>
    <recommendedName>
        <fullName evidence="4">Oligosaccharide repeat unit polymerase</fullName>
    </recommendedName>
</protein>
<proteinExistence type="predicted"/>
<keyword evidence="3" id="KW-1185">Reference proteome</keyword>
<dbReference type="EMBL" id="CP048113">
    <property type="protein sequence ID" value="QHS58238.1"/>
    <property type="molecule type" value="Genomic_DNA"/>
</dbReference>
<feature type="transmembrane region" description="Helical" evidence="1">
    <location>
        <begin position="173"/>
        <end position="194"/>
    </location>
</feature>
<name>A0A6B9Z7M1_9BACT</name>
<feature type="transmembrane region" description="Helical" evidence="1">
    <location>
        <begin position="358"/>
        <end position="377"/>
    </location>
</feature>
<gene>
    <name evidence="2" type="ORF">GWR21_01100</name>
</gene>
<evidence type="ECO:0008006" key="4">
    <source>
        <dbReference type="Google" id="ProtNLM"/>
    </source>
</evidence>
<organism evidence="2 3">
    <name type="scientific">Chitinophaga agri</name>
    <dbReference type="NCBI Taxonomy" id="2703787"/>
    <lineage>
        <taxon>Bacteria</taxon>
        <taxon>Pseudomonadati</taxon>
        <taxon>Bacteroidota</taxon>
        <taxon>Chitinophagia</taxon>
        <taxon>Chitinophagales</taxon>
        <taxon>Chitinophagaceae</taxon>
        <taxon>Chitinophaga</taxon>
    </lineage>
</organism>
<feature type="transmembrane region" description="Helical" evidence="1">
    <location>
        <begin position="131"/>
        <end position="153"/>
    </location>
</feature>
<reference evidence="2 3" key="1">
    <citation type="submission" date="2020-01" db="EMBL/GenBank/DDBJ databases">
        <title>Complete genome sequence of Chitinophaga sp. H33E-04 isolated from quinoa roots.</title>
        <authorList>
            <person name="Weon H.-Y."/>
            <person name="Lee S.A."/>
        </authorList>
    </citation>
    <scope>NUCLEOTIDE SEQUENCE [LARGE SCALE GENOMIC DNA]</scope>
    <source>
        <strain evidence="2 3">H33E-04</strain>
    </source>
</reference>
<feature type="transmembrane region" description="Helical" evidence="1">
    <location>
        <begin position="397"/>
        <end position="415"/>
    </location>
</feature>
<feature type="transmembrane region" description="Helical" evidence="1">
    <location>
        <begin position="29"/>
        <end position="46"/>
    </location>
</feature>
<feature type="transmembrane region" description="Helical" evidence="1">
    <location>
        <begin position="248"/>
        <end position="266"/>
    </location>
</feature>
<feature type="transmembrane region" description="Helical" evidence="1">
    <location>
        <begin position="95"/>
        <end position="111"/>
    </location>
</feature>